<protein>
    <submittedName>
        <fullName evidence="2">Uncharacterized protein</fullName>
    </submittedName>
</protein>
<evidence type="ECO:0000313" key="2">
    <source>
        <dbReference type="EMBL" id="CRY96259.1"/>
    </source>
</evidence>
<name>A0A0H5Q4A9_9ZZZZ</name>
<proteinExistence type="predicted"/>
<reference evidence="2" key="1">
    <citation type="submission" date="2015-06" db="EMBL/GenBank/DDBJ databases">
        <authorList>
            <person name="Joergensen T."/>
        </authorList>
    </citation>
    <scope>NUCLEOTIDE SEQUENCE</scope>
    <source>
        <plasmid evidence="2">pRGFK1025</plasmid>
    </source>
</reference>
<evidence type="ECO:0000256" key="1">
    <source>
        <dbReference type="SAM" id="MobiDB-lite"/>
    </source>
</evidence>
<dbReference type="AlphaFoldDB" id="A0A0H5Q4A9"/>
<feature type="region of interest" description="Disordered" evidence="1">
    <location>
        <begin position="1"/>
        <end position="47"/>
    </location>
</feature>
<geneLocation type="plasmid" evidence="2">
    <name>pRGFK1025</name>
</geneLocation>
<dbReference type="SUPFAM" id="SSF47598">
    <property type="entry name" value="Ribbon-helix-helix"/>
    <property type="match status" value="1"/>
</dbReference>
<keyword evidence="2" id="KW-0614">Plasmid</keyword>
<feature type="compositionally biased region" description="Basic and acidic residues" evidence="1">
    <location>
        <begin position="22"/>
        <end position="31"/>
    </location>
</feature>
<dbReference type="InterPro" id="IPR010985">
    <property type="entry name" value="Ribbon_hlx_hlx"/>
</dbReference>
<reference evidence="2" key="2">
    <citation type="submission" date="2015-07" db="EMBL/GenBank/DDBJ databases">
        <title>Plasmids, circular viruses and viroids from rat gut.</title>
        <authorList>
            <person name="Jorgensen T.J."/>
            <person name="Hansen M.A."/>
            <person name="Xu Z."/>
            <person name="Tabak M.A."/>
            <person name="Sorensen S.J."/>
            <person name="Hansen L.H."/>
        </authorList>
    </citation>
    <scope>NUCLEOTIDE SEQUENCE</scope>
    <source>
        <plasmid evidence="2">pRGFK1025</plasmid>
    </source>
</reference>
<dbReference type="GO" id="GO:0006355">
    <property type="term" value="P:regulation of DNA-templated transcription"/>
    <property type="evidence" value="ECO:0007669"/>
    <property type="project" value="InterPro"/>
</dbReference>
<organism evidence="2">
    <name type="scientific">uncultured prokaryote</name>
    <dbReference type="NCBI Taxonomy" id="198431"/>
    <lineage>
        <taxon>unclassified sequences</taxon>
        <taxon>environmental samples</taxon>
    </lineage>
</organism>
<sequence length="98" mass="10997">MAKKKSFIDNPALQFISTAEPEETRQEERELPASQAKPAEKPPEGYKLNPLYVETKSRRLQLVLQPSLYDRVKAGAAAAGLSVNEYVHQILDTATREE</sequence>
<accession>A0A0H5Q4A9</accession>
<dbReference type="EMBL" id="LN853609">
    <property type="protein sequence ID" value="CRY96259.1"/>
    <property type="molecule type" value="Genomic_DNA"/>
</dbReference>